<feature type="signal peptide" evidence="1">
    <location>
        <begin position="1"/>
        <end position="20"/>
    </location>
</feature>
<name>A0A166QT71_PSEFL</name>
<evidence type="ECO:0000313" key="2">
    <source>
        <dbReference type="EMBL" id="KZN20820.1"/>
    </source>
</evidence>
<protein>
    <submittedName>
        <fullName evidence="2">Uncharacterized protein</fullName>
    </submittedName>
</protein>
<comment type="caution">
    <text evidence="2">The sequence shown here is derived from an EMBL/GenBank/DDBJ whole genome shotgun (WGS) entry which is preliminary data.</text>
</comment>
<gene>
    <name evidence="2" type="ORF">A1D17_04565</name>
</gene>
<accession>A0A166QT71</accession>
<evidence type="ECO:0000313" key="3">
    <source>
        <dbReference type="Proteomes" id="UP000076489"/>
    </source>
</evidence>
<reference evidence="3" key="1">
    <citation type="submission" date="2016-03" db="EMBL/GenBank/DDBJ databases">
        <authorList>
            <person name="Ray J."/>
            <person name="Price M."/>
            <person name="Deutschbauer A."/>
        </authorList>
    </citation>
    <scope>NUCLEOTIDE SEQUENCE [LARGE SCALE GENOMIC DNA]</scope>
    <source>
        <strain evidence="3">FW300-N1B4</strain>
    </source>
</reference>
<organism evidence="2 3">
    <name type="scientific">Pseudomonas fluorescens</name>
    <dbReference type="NCBI Taxonomy" id="294"/>
    <lineage>
        <taxon>Bacteria</taxon>
        <taxon>Pseudomonadati</taxon>
        <taxon>Pseudomonadota</taxon>
        <taxon>Gammaproteobacteria</taxon>
        <taxon>Pseudomonadales</taxon>
        <taxon>Pseudomonadaceae</taxon>
        <taxon>Pseudomonas</taxon>
    </lineage>
</organism>
<reference evidence="2 3" key="2">
    <citation type="journal article" date="2018" name="Nature">
        <title>Mutant phenotypes for thousands of bacterial genes of unknown function.</title>
        <authorList>
            <person name="Price M.N."/>
            <person name="Wetmore K.M."/>
            <person name="Waters R.J."/>
            <person name="Callaghan M."/>
            <person name="Ray J."/>
            <person name="Liu H."/>
            <person name="Kuehl J.V."/>
            <person name="Melnyk R.A."/>
            <person name="Lamson J.S."/>
            <person name="Suh Y."/>
            <person name="Carlson H.K."/>
            <person name="Esquivel Z."/>
            <person name="Sadeeshkumar H."/>
            <person name="Chakraborty R."/>
            <person name="Zane G.M."/>
            <person name="Rubin B.E."/>
            <person name="Wall J.D."/>
            <person name="Visel A."/>
            <person name="Bristow J."/>
            <person name="Blow M.J."/>
            <person name="Arkin A.P."/>
            <person name="Deutschbauer A.M."/>
        </authorList>
    </citation>
    <scope>NUCLEOTIDE SEQUENCE [LARGE SCALE GENOMIC DNA]</scope>
    <source>
        <strain evidence="2 3">FW300-N1B4</strain>
    </source>
</reference>
<sequence length="162" mass="18296">MRYTPILLAILALTAQAAHAAPELNISVIHGQAEPSTYRFELNEQRREIDIRERHRYNAAFHVPKTNEDICRDGEYKTGLMFTAKYVPSAKDNTTDVQYPIELIGQISSLKDSKPGIELSCGRNTEIEMINRAVSDTVFVKPNRPKGVVIDNDWTIILTVKP</sequence>
<dbReference type="RefSeq" id="WP_063340865.1">
    <property type="nucleotide sequence ID" value="NZ_LUKJ01000002.1"/>
</dbReference>
<evidence type="ECO:0000256" key="1">
    <source>
        <dbReference type="SAM" id="SignalP"/>
    </source>
</evidence>
<proteinExistence type="predicted"/>
<dbReference type="AlphaFoldDB" id="A0A166QT71"/>
<keyword evidence="1" id="KW-0732">Signal</keyword>
<dbReference type="OrthoDB" id="6940012at2"/>
<feature type="chain" id="PRO_5007878841" evidence="1">
    <location>
        <begin position="21"/>
        <end position="162"/>
    </location>
</feature>
<dbReference type="Proteomes" id="UP000076489">
    <property type="component" value="Unassembled WGS sequence"/>
</dbReference>
<dbReference type="EMBL" id="LUKJ01000002">
    <property type="protein sequence ID" value="KZN20820.1"/>
    <property type="molecule type" value="Genomic_DNA"/>
</dbReference>